<protein>
    <submittedName>
        <fullName evidence="1">Unannotated protein</fullName>
    </submittedName>
</protein>
<reference evidence="1" key="1">
    <citation type="submission" date="2020-05" db="EMBL/GenBank/DDBJ databases">
        <authorList>
            <person name="Chiriac C."/>
            <person name="Salcher M."/>
            <person name="Ghai R."/>
            <person name="Kavagutti S V."/>
        </authorList>
    </citation>
    <scope>NUCLEOTIDE SEQUENCE</scope>
</reference>
<dbReference type="AlphaFoldDB" id="A0A6J7IHP4"/>
<organism evidence="1">
    <name type="scientific">freshwater metagenome</name>
    <dbReference type="NCBI Taxonomy" id="449393"/>
    <lineage>
        <taxon>unclassified sequences</taxon>
        <taxon>metagenomes</taxon>
        <taxon>ecological metagenomes</taxon>
    </lineage>
</organism>
<gene>
    <name evidence="1" type="ORF">UFOPK3720_00661</name>
</gene>
<sequence length="70" mass="8022">MLRARNLRCYFNVDSICQRDGVGDEQRRRENIVLGLADEIGGYMPRNRVLIGEGLLVVVDDMDPSKERLD</sequence>
<accession>A0A6J7IHP4</accession>
<dbReference type="EMBL" id="CAFBNB010000102">
    <property type="protein sequence ID" value="CAB4929822.1"/>
    <property type="molecule type" value="Genomic_DNA"/>
</dbReference>
<name>A0A6J7IHP4_9ZZZZ</name>
<evidence type="ECO:0000313" key="1">
    <source>
        <dbReference type="EMBL" id="CAB4929822.1"/>
    </source>
</evidence>
<proteinExistence type="predicted"/>